<feature type="transmembrane region" description="Helical" evidence="1">
    <location>
        <begin position="460"/>
        <end position="480"/>
    </location>
</feature>
<feature type="transmembrane region" description="Helical" evidence="1">
    <location>
        <begin position="568"/>
        <end position="585"/>
    </location>
</feature>
<organism evidence="4">
    <name type="scientific">Anopheles triannulatus</name>
    <dbReference type="NCBI Taxonomy" id="58253"/>
    <lineage>
        <taxon>Eukaryota</taxon>
        <taxon>Metazoa</taxon>
        <taxon>Ecdysozoa</taxon>
        <taxon>Arthropoda</taxon>
        <taxon>Hexapoda</taxon>
        <taxon>Insecta</taxon>
        <taxon>Pterygota</taxon>
        <taxon>Neoptera</taxon>
        <taxon>Endopterygota</taxon>
        <taxon>Diptera</taxon>
        <taxon>Nematocera</taxon>
        <taxon>Culicoidea</taxon>
        <taxon>Culicidae</taxon>
        <taxon>Anophelinae</taxon>
        <taxon>Anopheles</taxon>
    </lineage>
</organism>
<evidence type="ECO:0000313" key="4">
    <source>
        <dbReference type="EMBL" id="MBW41572.1"/>
    </source>
</evidence>
<dbReference type="AlphaFoldDB" id="A0A2M4ALG1"/>
<proteinExistence type="predicted"/>
<feature type="transmembrane region" description="Helical" evidence="1">
    <location>
        <begin position="525"/>
        <end position="547"/>
    </location>
</feature>
<feature type="signal peptide" evidence="2">
    <location>
        <begin position="1"/>
        <end position="26"/>
    </location>
</feature>
<keyword evidence="2" id="KW-0732">Signal</keyword>
<dbReference type="InterPro" id="IPR052728">
    <property type="entry name" value="O2_lipid_transport_reg"/>
</dbReference>
<dbReference type="Pfam" id="PF01757">
    <property type="entry name" value="Acyl_transf_3"/>
    <property type="match status" value="1"/>
</dbReference>
<dbReference type="PANTHER" id="PTHR11161">
    <property type="entry name" value="O-ACYLTRANSFERASE"/>
    <property type="match status" value="1"/>
</dbReference>
<feature type="transmembrane region" description="Helical" evidence="1">
    <location>
        <begin position="409"/>
        <end position="429"/>
    </location>
</feature>
<evidence type="ECO:0000256" key="1">
    <source>
        <dbReference type="SAM" id="Phobius"/>
    </source>
</evidence>
<reference evidence="4" key="1">
    <citation type="submission" date="2018-01" db="EMBL/GenBank/DDBJ databases">
        <title>An insight into the sialome of Amazonian anophelines.</title>
        <authorList>
            <person name="Ribeiro J.M."/>
            <person name="Scarpassa V."/>
            <person name="Calvo E."/>
        </authorList>
    </citation>
    <scope>NUCLEOTIDE SEQUENCE</scope>
    <source>
        <tissue evidence="4">Salivary glands</tissue>
    </source>
</reference>
<keyword evidence="1" id="KW-0472">Membrane</keyword>
<accession>A0A2M4ALG1</accession>
<keyword evidence="1" id="KW-0812">Transmembrane</keyword>
<feature type="transmembrane region" description="Helical" evidence="1">
    <location>
        <begin position="597"/>
        <end position="620"/>
    </location>
</feature>
<feature type="transmembrane region" description="Helical" evidence="1">
    <location>
        <begin position="272"/>
        <end position="295"/>
    </location>
</feature>
<dbReference type="PANTHER" id="PTHR11161:SF22">
    <property type="entry name" value="ACYLTRANSFERASE 3 DOMAIN-CONTAINING PROTEIN-RELATED"/>
    <property type="match status" value="1"/>
</dbReference>
<feature type="domain" description="Acyltransferase 3" evidence="3">
    <location>
        <begin position="226"/>
        <end position="616"/>
    </location>
</feature>
<feature type="transmembrane region" description="Helical" evidence="1">
    <location>
        <begin position="315"/>
        <end position="337"/>
    </location>
</feature>
<protein>
    <submittedName>
        <fullName evidence="4">Putative conserved plasma membrane protein</fullName>
    </submittedName>
</protein>
<feature type="transmembrane region" description="Helical" evidence="1">
    <location>
        <begin position="382"/>
        <end position="402"/>
    </location>
</feature>
<feature type="transmembrane region" description="Helical" evidence="1">
    <location>
        <begin position="231"/>
        <end position="252"/>
    </location>
</feature>
<name>A0A2M4ALG1_9DIPT</name>
<dbReference type="InterPro" id="IPR002656">
    <property type="entry name" value="Acyl_transf_3_dom"/>
</dbReference>
<keyword evidence="1" id="KW-1133">Transmembrane helix</keyword>
<sequence length="636" mass="72582">MMCIRYGSHLVLLFLCSIFWVHQVTSDTGVLRSLYELDDWNECSARTDKPVRYCMARVVLSEESIRDVAGSFIPVDDRKHFRRTLLEWGVCLSATSESSSDSDLPGRNVELPSSWNRSDRYRLERHFYPATYLADPRTELAVQERVVAGLRTKLPGVQPYTEVEYCVQPVPREHYQSAVSVTLSIFVAILACYLCFKTRGSNTERSSRGTQARNSKANPKHQFLLFDIFKCYGLVGVVLAHCCLFGPFLMPLEDTSDLERVLTEPNVKLGQLAFPFLMLVFFTMSSMLLTVKLVAERRSSEQRGAPSRPTLAAIIVNRLIRLVPLNLLTLAFCALAYEQFVAGPLAPRQLIVEQTACRSHWWLNVLFLSNYNTQQPCLPHSWYVSADFQLFIVIATLLVASFRWPHRTPLIITGAIVCSFLGPFLTVLWNDFDPIGPLSLHEMRFFLLDSPFMERLYTPFYNNLCWSVGGMVAGLLYDRYRELSGRSGHATVCRTLNQFMAFTFFLLLVFIRLTIEASESSDGRLWLAACYALYKLTAAAFFSALFLRVSLTENDFPGSVVIKFGAKLYYCVYLIHFPIFRIMFSNETSIVHGSTELLVWMGLKVFFISYLLAIVLHLAVEKPAMDLLRRIIFRTK</sequence>
<feature type="transmembrane region" description="Helical" evidence="1">
    <location>
        <begin position="492"/>
        <end position="513"/>
    </location>
</feature>
<feature type="chain" id="PRO_5014785649" evidence="2">
    <location>
        <begin position="27"/>
        <end position="636"/>
    </location>
</feature>
<dbReference type="EMBL" id="GGFK01008251">
    <property type="protein sequence ID" value="MBW41572.1"/>
    <property type="molecule type" value="Transcribed_RNA"/>
</dbReference>
<evidence type="ECO:0000256" key="2">
    <source>
        <dbReference type="SAM" id="SignalP"/>
    </source>
</evidence>
<evidence type="ECO:0000259" key="3">
    <source>
        <dbReference type="Pfam" id="PF01757"/>
    </source>
</evidence>
<feature type="transmembrane region" description="Helical" evidence="1">
    <location>
        <begin position="175"/>
        <end position="196"/>
    </location>
</feature>
<dbReference type="GO" id="GO:0016747">
    <property type="term" value="F:acyltransferase activity, transferring groups other than amino-acyl groups"/>
    <property type="evidence" value="ECO:0007669"/>
    <property type="project" value="InterPro"/>
</dbReference>